<evidence type="ECO:0000313" key="1">
    <source>
        <dbReference type="EMBL" id="GAA53417.1"/>
    </source>
</evidence>
<name>G7YKD5_CLOSI</name>
<gene>
    <name evidence="1" type="ORF">CLF_110176</name>
</gene>
<dbReference type="PANTHER" id="PTHR47331">
    <property type="entry name" value="PHD-TYPE DOMAIN-CONTAINING PROTEIN"/>
    <property type="match status" value="1"/>
</dbReference>
<accession>G7YKD5</accession>
<dbReference type="GO" id="GO:0016853">
    <property type="term" value="F:isomerase activity"/>
    <property type="evidence" value="ECO:0007669"/>
    <property type="project" value="UniProtKB-KW"/>
</dbReference>
<reference evidence="1" key="1">
    <citation type="journal article" date="2011" name="Genome Biol.">
        <title>The draft genome of the carcinogenic human liver fluke Clonorchis sinensis.</title>
        <authorList>
            <person name="Wang X."/>
            <person name="Chen W."/>
            <person name="Huang Y."/>
            <person name="Sun J."/>
            <person name="Men J."/>
            <person name="Liu H."/>
            <person name="Luo F."/>
            <person name="Guo L."/>
            <person name="Lv X."/>
            <person name="Deng C."/>
            <person name="Zhou C."/>
            <person name="Fan Y."/>
            <person name="Li X."/>
            <person name="Huang L."/>
            <person name="Hu Y."/>
            <person name="Liang C."/>
            <person name="Hu X."/>
            <person name="Xu J."/>
            <person name="Yu X."/>
        </authorList>
    </citation>
    <scope>NUCLEOTIDE SEQUENCE [LARGE SCALE GENOMIC DNA]</scope>
    <source>
        <strain evidence="1">Henan</strain>
    </source>
</reference>
<dbReference type="AlphaFoldDB" id="G7YKD5"/>
<sequence length="659" mass="74093">MESYAASEQYLNTSTVIASFKPAANYLANVRGRLWRTWYVLNFAMESYAASEQYLNTSTVIASFKPVGLPRIRRSILQYSTWTISSWTPGRLSPTKMYNLRSKSSERAKTRSPLGEPFDAHHTLSTSQLETDKFTGTAREFWKFVKIFKTNAAGRLADDTRRLIYVIHCCTGEAKAVIEDCVLLPESGGFEKAKDILHKEFGRPHAIAQSFIHGILVGGPSAAGDTDTLRKLVYEIHSCEINLTQTGYSADLNCSTNLKRIVLRLPRHLQRDRAKVADNILYEQKEPSFRQLNQFLERNLSAETNEYGLLASGAYRVSRRDVDDINQRSKLPRPHVNAAASKASSCPLCTAHHSLCDCVAFQARSTEEKLQALRERPELLKLDEQQWPKTDIEQFHHKPADLELKRAVTVLVTATTDLPTDVLFSYYSSWVRLRRAVAWFTRFKSYLHSKIVGKGIELKNTLRLDELNEAESSTLRCYTTTVLDLRCYHNCQTNHQRMHGMQIKTNGRFLDTCNVKRCQVNDAHEKIPSQKLQKDNDSAFLWISSMKTRLRTTGNSRCTCAANEVAGIRKHHGATHPGDHPCGAYPNTTRSFHPSCMPSDLQGGKPFSIHDCSLCINIVLGPPGDFPAGGKAGPVKQLSVFRQANLKWPLVKAGRGGGK</sequence>
<protein>
    <submittedName>
        <fullName evidence="1">Protein disulfide-isomerase</fullName>
    </submittedName>
</protein>
<keyword evidence="2" id="KW-1185">Reference proteome</keyword>
<dbReference type="EMBL" id="DF143490">
    <property type="protein sequence ID" value="GAA53417.1"/>
    <property type="molecule type" value="Genomic_DNA"/>
</dbReference>
<proteinExistence type="predicted"/>
<organism evidence="1 2">
    <name type="scientific">Clonorchis sinensis</name>
    <name type="common">Chinese liver fluke</name>
    <dbReference type="NCBI Taxonomy" id="79923"/>
    <lineage>
        <taxon>Eukaryota</taxon>
        <taxon>Metazoa</taxon>
        <taxon>Spiralia</taxon>
        <taxon>Lophotrochozoa</taxon>
        <taxon>Platyhelminthes</taxon>
        <taxon>Trematoda</taxon>
        <taxon>Digenea</taxon>
        <taxon>Opisthorchiida</taxon>
        <taxon>Opisthorchiata</taxon>
        <taxon>Opisthorchiidae</taxon>
        <taxon>Clonorchis</taxon>
    </lineage>
</organism>
<keyword evidence="1" id="KW-0413">Isomerase</keyword>
<dbReference type="Proteomes" id="UP000008909">
    <property type="component" value="Unassembled WGS sequence"/>
</dbReference>
<reference key="2">
    <citation type="submission" date="2011-10" db="EMBL/GenBank/DDBJ databases">
        <title>The genome and transcriptome sequence of Clonorchis sinensis provide insights into the carcinogenic liver fluke.</title>
        <authorList>
            <person name="Wang X."/>
            <person name="Huang Y."/>
            <person name="Chen W."/>
            <person name="Liu H."/>
            <person name="Guo L."/>
            <person name="Chen Y."/>
            <person name="Luo F."/>
            <person name="Zhou W."/>
            <person name="Sun J."/>
            <person name="Mao Q."/>
            <person name="Liang P."/>
            <person name="Zhou C."/>
            <person name="Tian Y."/>
            <person name="Men J."/>
            <person name="Lv X."/>
            <person name="Huang L."/>
            <person name="Zhou J."/>
            <person name="Hu Y."/>
            <person name="Li R."/>
            <person name="Zhang F."/>
            <person name="Lei H."/>
            <person name="Li X."/>
            <person name="Hu X."/>
            <person name="Liang C."/>
            <person name="Xu J."/>
            <person name="Wu Z."/>
            <person name="Yu X."/>
        </authorList>
    </citation>
    <scope>NUCLEOTIDE SEQUENCE</scope>
    <source>
        <strain>Henan</strain>
    </source>
</reference>
<evidence type="ECO:0000313" key="2">
    <source>
        <dbReference type="Proteomes" id="UP000008909"/>
    </source>
</evidence>